<dbReference type="GO" id="GO:0005615">
    <property type="term" value="C:extracellular space"/>
    <property type="evidence" value="ECO:0007669"/>
    <property type="project" value="UniProtKB-KW"/>
</dbReference>
<protein>
    <recommendedName>
        <fullName evidence="12">L-dopachrome isomerase</fullName>
        <ecNumber evidence="9">5.3.2.1</ecNumber>
        <ecNumber evidence="8">5.3.3.12</ecNumber>
    </recommendedName>
    <alternativeName>
        <fullName evidence="10">L-dopachrome tautomerase</fullName>
    </alternativeName>
    <alternativeName>
        <fullName evidence="11">Phenylpyruvate tautomerase</fullName>
    </alternativeName>
</protein>
<dbReference type="GO" id="GO:0005125">
    <property type="term" value="F:cytokine activity"/>
    <property type="evidence" value="ECO:0007669"/>
    <property type="project" value="UniProtKB-KW"/>
</dbReference>
<reference evidence="13" key="1">
    <citation type="journal article" date="2020" name="Proc. Natl. Acad. Sci.">
        <title>The cytokine MIF controls daily rhythms of symbiont nutrition in an animal-bacterial association.</title>
        <authorList>
            <person name="Koch E.J."/>
            <person name="Bongrand C."/>
            <person name="Bennett B.D."/>
            <person name="Lawhorn S."/>
            <person name="Moriano-Gutierrez S."/>
            <person name="Pende M."/>
            <person name="Vadiwala K."/>
            <person name="Dodt H.U."/>
            <person name="Raible F."/>
            <person name="Goldman W."/>
            <person name="Ruby E.G."/>
            <person name="McFall-Ngai M."/>
        </authorList>
    </citation>
    <scope>NUCLEOTIDE SEQUENCE</scope>
</reference>
<evidence type="ECO:0000256" key="9">
    <source>
        <dbReference type="ARBA" id="ARBA00039086"/>
    </source>
</evidence>
<name>A0A7M1VIL6_EUPSC</name>
<dbReference type="InterPro" id="IPR019829">
    <property type="entry name" value="Macrophage_inhib_fac_CS"/>
</dbReference>
<dbReference type="SUPFAM" id="SSF55331">
    <property type="entry name" value="Tautomerase/MIF"/>
    <property type="match status" value="1"/>
</dbReference>
<comment type="subcellular location">
    <subcellularLocation>
        <location evidence="1">Secreted</location>
    </subcellularLocation>
</comment>
<dbReference type="Gene3D" id="3.30.429.10">
    <property type="entry name" value="Macrophage Migration Inhibitory Factor"/>
    <property type="match status" value="1"/>
</dbReference>
<dbReference type="InterPro" id="IPR001398">
    <property type="entry name" value="Macrophage_inhib_fac"/>
</dbReference>
<evidence type="ECO:0000256" key="7">
    <source>
        <dbReference type="ARBA" id="ARBA00036823"/>
    </source>
</evidence>
<dbReference type="GO" id="GO:0004167">
    <property type="term" value="F:dopachrome isomerase activity"/>
    <property type="evidence" value="ECO:0007669"/>
    <property type="project" value="UniProtKB-EC"/>
</dbReference>
<comment type="similarity">
    <text evidence="2">Belongs to the MIF family.</text>
</comment>
<dbReference type="GO" id="GO:0050178">
    <property type="term" value="F:phenylpyruvate tautomerase activity"/>
    <property type="evidence" value="ECO:0007669"/>
    <property type="project" value="UniProtKB-EC"/>
</dbReference>
<evidence type="ECO:0000256" key="5">
    <source>
        <dbReference type="ARBA" id="ARBA00023235"/>
    </source>
</evidence>
<dbReference type="PANTHER" id="PTHR11954">
    <property type="entry name" value="D-DOPACHROME DECARBOXYLASE"/>
    <property type="match status" value="1"/>
</dbReference>
<evidence type="ECO:0000256" key="4">
    <source>
        <dbReference type="ARBA" id="ARBA00022525"/>
    </source>
</evidence>
<evidence type="ECO:0000256" key="8">
    <source>
        <dbReference type="ARBA" id="ARBA00038932"/>
    </source>
</evidence>
<evidence type="ECO:0000256" key="6">
    <source>
        <dbReference type="ARBA" id="ARBA00036735"/>
    </source>
</evidence>
<evidence type="ECO:0000256" key="11">
    <source>
        <dbReference type="ARBA" id="ARBA00041912"/>
    </source>
</evidence>
<dbReference type="PROSITE" id="PS01158">
    <property type="entry name" value="MIF"/>
    <property type="match status" value="1"/>
</dbReference>
<proteinExistence type="evidence at transcript level"/>
<dbReference type="EC" id="5.3.3.12" evidence="8"/>
<comment type="catalytic activity">
    <reaction evidence="7">
        <text>L-dopachrome = 5,6-dihydroxyindole-2-carboxylate</text>
        <dbReference type="Rhea" id="RHEA:13041"/>
        <dbReference type="ChEBI" id="CHEBI:16875"/>
        <dbReference type="ChEBI" id="CHEBI:57509"/>
        <dbReference type="EC" id="5.3.3.12"/>
    </reaction>
</comment>
<dbReference type="EC" id="5.3.2.1" evidence="9"/>
<keyword evidence="4" id="KW-0964">Secreted</keyword>
<dbReference type="InterPro" id="IPR014347">
    <property type="entry name" value="Tautomerase/MIF_sf"/>
</dbReference>
<dbReference type="PANTHER" id="PTHR11954:SF6">
    <property type="entry name" value="MACROPHAGE MIGRATION INHIBITORY FACTOR"/>
    <property type="match status" value="1"/>
</dbReference>
<keyword evidence="3" id="KW-0202">Cytokine</keyword>
<evidence type="ECO:0000256" key="3">
    <source>
        <dbReference type="ARBA" id="ARBA00022514"/>
    </source>
</evidence>
<evidence type="ECO:0000256" key="12">
    <source>
        <dbReference type="ARBA" id="ARBA00042730"/>
    </source>
</evidence>
<organism evidence="13">
    <name type="scientific">Euprymna scolopes</name>
    <name type="common">Hawaiian bobtail squid</name>
    <dbReference type="NCBI Taxonomy" id="6613"/>
    <lineage>
        <taxon>Eukaryota</taxon>
        <taxon>Metazoa</taxon>
        <taxon>Spiralia</taxon>
        <taxon>Lophotrochozoa</taxon>
        <taxon>Mollusca</taxon>
        <taxon>Cephalopoda</taxon>
        <taxon>Coleoidea</taxon>
        <taxon>Decapodiformes</taxon>
        <taxon>Sepiida</taxon>
        <taxon>Sepiolidae</taxon>
        <taxon>Sepiolinae</taxon>
        <taxon>Euprymna</taxon>
    </lineage>
</organism>
<evidence type="ECO:0000313" key="13">
    <source>
        <dbReference type="EMBL" id="QOS14210.1"/>
    </source>
</evidence>
<dbReference type="AlphaFoldDB" id="A0A7M1VIL6"/>
<dbReference type="EMBL" id="MT843322">
    <property type="protein sequence ID" value="QOS14210.1"/>
    <property type="molecule type" value="mRNA"/>
</dbReference>
<evidence type="ECO:0000256" key="2">
    <source>
        <dbReference type="ARBA" id="ARBA00005851"/>
    </source>
</evidence>
<evidence type="ECO:0000256" key="1">
    <source>
        <dbReference type="ARBA" id="ARBA00004613"/>
    </source>
</evidence>
<evidence type="ECO:0000256" key="10">
    <source>
        <dbReference type="ARBA" id="ARBA00041631"/>
    </source>
</evidence>
<dbReference type="Pfam" id="PF01187">
    <property type="entry name" value="MIF"/>
    <property type="match status" value="1"/>
</dbReference>
<sequence>MPTLYVFTNLSKDKIPTDFLVKATDLLSKQLGKPAKYITILVHPDTLMSHAGSTDPCASLLLSSIGKLGPDVNKDHSSVIGNFICKTFGIAKDRFYITFENVVPTDVGYNGSTF</sequence>
<keyword evidence="5" id="KW-0413">Isomerase</keyword>
<comment type="catalytic activity">
    <reaction evidence="6">
        <text>3-phenylpyruvate = enol-phenylpyruvate</text>
        <dbReference type="Rhea" id="RHEA:17097"/>
        <dbReference type="ChEBI" id="CHEBI:16815"/>
        <dbReference type="ChEBI" id="CHEBI:18005"/>
        <dbReference type="EC" id="5.3.2.1"/>
    </reaction>
</comment>
<gene>
    <name evidence="13" type="primary">MIF</name>
</gene>
<accession>A0A7M1VIL6</accession>